<dbReference type="Proteomes" id="UP000199071">
    <property type="component" value="Unassembled WGS sequence"/>
</dbReference>
<keyword evidence="5 10" id="KW-1133">Transmembrane helix</keyword>
<dbReference type="InterPro" id="IPR022781">
    <property type="entry name" value="Flagellar_biosynth_FliO"/>
</dbReference>
<evidence type="ECO:0000256" key="8">
    <source>
        <dbReference type="ARBA" id="ARBA00037937"/>
    </source>
</evidence>
<organism evidence="11 12">
    <name type="scientific">Bauldia litoralis</name>
    <dbReference type="NCBI Taxonomy" id="665467"/>
    <lineage>
        <taxon>Bacteria</taxon>
        <taxon>Pseudomonadati</taxon>
        <taxon>Pseudomonadota</taxon>
        <taxon>Alphaproteobacteria</taxon>
        <taxon>Hyphomicrobiales</taxon>
        <taxon>Kaistiaceae</taxon>
        <taxon>Bauldia</taxon>
    </lineage>
</organism>
<keyword evidence="3" id="KW-1003">Cell membrane</keyword>
<comment type="similarity">
    <text evidence="8">Belongs to the FliO/MopB family.</text>
</comment>
<dbReference type="PANTHER" id="PTHR38766:SF1">
    <property type="entry name" value="FLAGELLAR PROTEIN FLIO"/>
    <property type="match status" value="1"/>
</dbReference>
<evidence type="ECO:0000256" key="10">
    <source>
        <dbReference type="SAM" id="Phobius"/>
    </source>
</evidence>
<evidence type="ECO:0000256" key="1">
    <source>
        <dbReference type="ARBA" id="ARBA00004117"/>
    </source>
</evidence>
<feature type="compositionally biased region" description="Low complexity" evidence="9">
    <location>
        <begin position="112"/>
        <end position="122"/>
    </location>
</feature>
<evidence type="ECO:0000256" key="6">
    <source>
        <dbReference type="ARBA" id="ARBA00023136"/>
    </source>
</evidence>
<evidence type="ECO:0000313" key="12">
    <source>
        <dbReference type="Proteomes" id="UP000199071"/>
    </source>
</evidence>
<dbReference type="GO" id="GO:0044781">
    <property type="term" value="P:bacterial-type flagellum organization"/>
    <property type="evidence" value="ECO:0007669"/>
    <property type="project" value="InterPro"/>
</dbReference>
<keyword evidence="11" id="KW-0282">Flagellum</keyword>
<dbReference type="InterPro" id="IPR052205">
    <property type="entry name" value="FliO/MopB"/>
</dbReference>
<evidence type="ECO:0000256" key="4">
    <source>
        <dbReference type="ARBA" id="ARBA00022692"/>
    </source>
</evidence>
<feature type="compositionally biased region" description="Low complexity" evidence="9">
    <location>
        <begin position="132"/>
        <end position="143"/>
    </location>
</feature>
<sequence length="333" mass="35693">MREALVSIFGEDGALVIQYIITFVVILALAATAVWLYRRFSGGAVNVAGRGRLPRLAVIDALTVDKRRRLVLVRRDNVEHLLLIGGPSDIVVEPAITRTRVAQRPGQAPGRPAATQPAANAPQPAPPPPPSLQRTAAQAALRARAIRTSDRAATPGREEPIPFPPRRPQTRQPERLRPHEEPKAVAPASSLRPAVEPEPEPAPPPAPAPKRIAAAAPPPERPPVEARRSDAPGLPAVPPFLTEGQPESMEEAPLMPAEVAEEPRKSAFAPPGDADHPASRTDRPQAESPAPAAEEPRRPPPVVPEREDDEDTDTVGNLEKDMARLLGQISTGR</sequence>
<keyword evidence="12" id="KW-1185">Reference proteome</keyword>
<dbReference type="GO" id="GO:0005886">
    <property type="term" value="C:plasma membrane"/>
    <property type="evidence" value="ECO:0007669"/>
    <property type="project" value="UniProtKB-SubCell"/>
</dbReference>
<dbReference type="AlphaFoldDB" id="A0A1G6D8M2"/>
<keyword evidence="4 10" id="KW-0812">Transmembrane</keyword>
<keyword evidence="11" id="KW-0966">Cell projection</keyword>
<dbReference type="PANTHER" id="PTHR38766">
    <property type="entry name" value="FLAGELLAR PROTEIN FLIO"/>
    <property type="match status" value="1"/>
</dbReference>
<feature type="compositionally biased region" description="Basic and acidic residues" evidence="9">
    <location>
        <begin position="273"/>
        <end position="285"/>
    </location>
</feature>
<accession>A0A1G6D8M2</accession>
<keyword evidence="7" id="KW-0975">Bacterial flagellum</keyword>
<feature type="region of interest" description="Disordered" evidence="9">
    <location>
        <begin position="101"/>
        <end position="320"/>
    </location>
</feature>
<proteinExistence type="inferred from homology"/>
<evidence type="ECO:0000313" key="11">
    <source>
        <dbReference type="EMBL" id="SDB41450.1"/>
    </source>
</evidence>
<keyword evidence="11" id="KW-0969">Cilium</keyword>
<evidence type="ECO:0000256" key="9">
    <source>
        <dbReference type="SAM" id="MobiDB-lite"/>
    </source>
</evidence>
<dbReference type="GO" id="GO:0009425">
    <property type="term" value="C:bacterial-type flagellum basal body"/>
    <property type="evidence" value="ECO:0007669"/>
    <property type="project" value="UniProtKB-SubCell"/>
</dbReference>
<dbReference type="Pfam" id="PF04347">
    <property type="entry name" value="FliO"/>
    <property type="match status" value="1"/>
</dbReference>
<dbReference type="RefSeq" id="WP_210185626.1">
    <property type="nucleotide sequence ID" value="NZ_FMXQ01000006.1"/>
</dbReference>
<feature type="compositionally biased region" description="Basic and acidic residues" evidence="9">
    <location>
        <begin position="172"/>
        <end position="183"/>
    </location>
</feature>
<dbReference type="EMBL" id="FMXQ01000006">
    <property type="protein sequence ID" value="SDB41450.1"/>
    <property type="molecule type" value="Genomic_DNA"/>
</dbReference>
<evidence type="ECO:0000256" key="2">
    <source>
        <dbReference type="ARBA" id="ARBA00004236"/>
    </source>
</evidence>
<evidence type="ECO:0000256" key="3">
    <source>
        <dbReference type="ARBA" id="ARBA00022475"/>
    </source>
</evidence>
<keyword evidence="6 10" id="KW-0472">Membrane</keyword>
<reference evidence="11 12" key="1">
    <citation type="submission" date="2016-10" db="EMBL/GenBank/DDBJ databases">
        <authorList>
            <person name="de Groot N.N."/>
        </authorList>
    </citation>
    <scope>NUCLEOTIDE SEQUENCE [LARGE SCALE GENOMIC DNA]</scope>
    <source>
        <strain evidence="11 12">ATCC 35022</strain>
    </source>
</reference>
<evidence type="ECO:0000256" key="5">
    <source>
        <dbReference type="ARBA" id="ARBA00022989"/>
    </source>
</evidence>
<name>A0A1G6D8M2_9HYPH</name>
<feature type="transmembrane region" description="Helical" evidence="10">
    <location>
        <begin position="16"/>
        <end position="37"/>
    </location>
</feature>
<dbReference type="STRING" id="665467.SAMN02982931_03151"/>
<comment type="subcellular location">
    <subcellularLocation>
        <location evidence="1">Bacterial flagellum basal body</location>
    </subcellularLocation>
    <subcellularLocation>
        <location evidence="2">Cell membrane</location>
    </subcellularLocation>
</comment>
<gene>
    <name evidence="11" type="ORF">SAMN02982931_03151</name>
</gene>
<protein>
    <submittedName>
        <fullName evidence="11">Flagellar biosynthesis protein, FliO</fullName>
    </submittedName>
</protein>
<evidence type="ECO:0000256" key="7">
    <source>
        <dbReference type="ARBA" id="ARBA00023143"/>
    </source>
</evidence>